<feature type="binding site" evidence="1">
    <location>
        <position position="65"/>
    </location>
    <ligand>
        <name>ATP</name>
        <dbReference type="ChEBI" id="CHEBI:30616"/>
    </ligand>
</feature>
<dbReference type="InterPro" id="IPR025758">
    <property type="entry name" value="Fic/DOC_N"/>
</dbReference>
<feature type="transmembrane region" description="Helical" evidence="4">
    <location>
        <begin position="209"/>
        <end position="230"/>
    </location>
</feature>
<dbReference type="InterPro" id="IPR003812">
    <property type="entry name" value="Fido"/>
</dbReference>
<feature type="binding site" evidence="3">
    <location>
        <begin position="236"/>
        <end position="237"/>
    </location>
    <ligand>
        <name>ATP</name>
        <dbReference type="ChEBI" id="CHEBI:30616"/>
    </ligand>
</feature>
<keyword evidence="4" id="KW-0472">Membrane</keyword>
<evidence type="ECO:0000256" key="1">
    <source>
        <dbReference type="PIRSR" id="PIRSR038925-1"/>
    </source>
</evidence>
<dbReference type="InterPro" id="IPR036597">
    <property type="entry name" value="Fido-like_dom_sf"/>
</dbReference>
<comment type="caution">
    <text evidence="6">The sequence shown here is derived from an EMBL/GenBank/DDBJ whole genome shotgun (WGS) entry which is preliminary data.</text>
</comment>
<accession>A0A5C7FPF2</accession>
<feature type="active site" evidence="2">
    <location>
        <position position="194"/>
    </location>
</feature>
<dbReference type="Pfam" id="PF21248">
    <property type="entry name" value="SoFic-like_C"/>
    <property type="match status" value="1"/>
</dbReference>
<dbReference type="PANTHER" id="PTHR13504:SF35">
    <property type="entry name" value="PROTEIN ADENYLYLTRANSFERASE SOFIC"/>
    <property type="match status" value="1"/>
</dbReference>
<dbReference type="SUPFAM" id="SSF140931">
    <property type="entry name" value="Fic-like"/>
    <property type="match status" value="1"/>
</dbReference>
<dbReference type="RefSeq" id="WP_147931597.1">
    <property type="nucleotide sequence ID" value="NZ_VOXD01000024.1"/>
</dbReference>
<dbReference type="InterPro" id="IPR040198">
    <property type="entry name" value="Fido_containing"/>
</dbReference>
<keyword evidence="7" id="KW-1185">Reference proteome</keyword>
<dbReference type="InterPro" id="IPR048770">
    <property type="entry name" value="SoFic-like_C"/>
</dbReference>
<feature type="binding site" evidence="1">
    <location>
        <begin position="199"/>
        <end position="205"/>
    </location>
    <ligand>
        <name>ATP</name>
        <dbReference type="ChEBI" id="CHEBI:30616"/>
    </ligand>
</feature>
<dbReference type="PANTHER" id="PTHR13504">
    <property type="entry name" value="FIDO DOMAIN-CONTAINING PROTEIN DDB_G0283145"/>
    <property type="match status" value="1"/>
</dbReference>
<sequence>MPHYTWPTDKIPSSPDLESKPVLRALIRARATLAELKGVARTIPDQSILINTLGIQEAKDSSAIENIITSLDELFKGELNLKQLPSSEAKEVQNYVEALKMGCRLISSKKLLTNNDIIAIQEVLERNHAGFRTTPSTSLLNARTNEVVYTPPQSFDEISSLMAELEKLINDDNFRTYDPLVKMAIIHYQFETIHPFYDGNGRTGRIINILYLIISGLLDFPTLYLSSFIIRNKADYYRLLQEVRTNSNWEEWLLYMIDGIYITARDTIQLIESLQVQMMDMKQKLREGYKFYSHELLMNLFRHPYTKIEFVENELGVSRKTASNYLNTLAKDGILRKEKLGGGTYFVNEDLYHLFLMR</sequence>
<evidence type="ECO:0000259" key="5">
    <source>
        <dbReference type="PROSITE" id="PS51459"/>
    </source>
</evidence>
<proteinExistence type="predicted"/>
<organism evidence="6 7">
    <name type="scientific">Neolewinella aurantiaca</name>
    <dbReference type="NCBI Taxonomy" id="2602767"/>
    <lineage>
        <taxon>Bacteria</taxon>
        <taxon>Pseudomonadati</taxon>
        <taxon>Bacteroidota</taxon>
        <taxon>Saprospiria</taxon>
        <taxon>Saprospirales</taxon>
        <taxon>Lewinellaceae</taxon>
        <taxon>Neolewinella</taxon>
    </lineage>
</organism>
<dbReference type="Pfam" id="PF02661">
    <property type="entry name" value="Fic"/>
    <property type="match status" value="1"/>
</dbReference>
<feature type="binding site" evidence="1">
    <location>
        <position position="194"/>
    </location>
    <ligand>
        <name>ATP</name>
        <dbReference type="ChEBI" id="CHEBI:30616"/>
    </ligand>
</feature>
<dbReference type="Gene3D" id="1.10.10.10">
    <property type="entry name" value="Winged helix-like DNA-binding domain superfamily/Winged helix DNA-binding domain"/>
    <property type="match status" value="1"/>
</dbReference>
<evidence type="ECO:0000313" key="7">
    <source>
        <dbReference type="Proteomes" id="UP000321907"/>
    </source>
</evidence>
<feature type="binding site" evidence="1">
    <location>
        <position position="236"/>
    </location>
    <ligand>
        <name>ATP</name>
        <dbReference type="ChEBI" id="CHEBI:30616"/>
    </ligand>
</feature>
<dbReference type="InterPro" id="IPR036388">
    <property type="entry name" value="WH-like_DNA-bd_sf"/>
</dbReference>
<dbReference type="AlphaFoldDB" id="A0A5C7FPF2"/>
<dbReference type="InterPro" id="IPR026287">
    <property type="entry name" value="SoFic-like"/>
</dbReference>
<evidence type="ECO:0000256" key="3">
    <source>
        <dbReference type="PIRSR" id="PIRSR640198-2"/>
    </source>
</evidence>
<evidence type="ECO:0000256" key="2">
    <source>
        <dbReference type="PIRSR" id="PIRSR640198-1"/>
    </source>
</evidence>
<protein>
    <submittedName>
        <fullName evidence="6">Fic family protein</fullName>
    </submittedName>
</protein>
<gene>
    <name evidence="6" type="ORF">FUA23_15120</name>
</gene>
<evidence type="ECO:0000256" key="4">
    <source>
        <dbReference type="SAM" id="Phobius"/>
    </source>
</evidence>
<reference evidence="6 7" key="1">
    <citation type="submission" date="2019-08" db="EMBL/GenBank/DDBJ databases">
        <title>Lewinella sp. strain SSH13 Genome sequencing and assembly.</title>
        <authorList>
            <person name="Kim I."/>
        </authorList>
    </citation>
    <scope>NUCLEOTIDE SEQUENCE [LARGE SCALE GENOMIC DNA]</scope>
    <source>
        <strain evidence="6 7">SSH13</strain>
    </source>
</reference>
<dbReference type="Pfam" id="PF13784">
    <property type="entry name" value="Fic_N"/>
    <property type="match status" value="1"/>
</dbReference>
<evidence type="ECO:0000313" key="6">
    <source>
        <dbReference type="EMBL" id="TXF88309.1"/>
    </source>
</evidence>
<keyword evidence="4" id="KW-0812">Transmembrane</keyword>
<dbReference type="EMBL" id="VOXD01000024">
    <property type="protein sequence ID" value="TXF88309.1"/>
    <property type="molecule type" value="Genomic_DNA"/>
</dbReference>
<dbReference type="Gene3D" id="1.10.3290.10">
    <property type="entry name" value="Fido-like domain"/>
    <property type="match status" value="1"/>
</dbReference>
<keyword evidence="4" id="KW-1133">Transmembrane helix</keyword>
<feature type="domain" description="Fido" evidence="5">
    <location>
        <begin position="112"/>
        <end position="258"/>
    </location>
</feature>
<feature type="binding site" evidence="3">
    <location>
        <begin position="198"/>
        <end position="205"/>
    </location>
    <ligand>
        <name>ATP</name>
        <dbReference type="ChEBI" id="CHEBI:30616"/>
    </ligand>
</feature>
<dbReference type="PIRSF" id="PIRSF038925">
    <property type="entry name" value="AMP-prot_trans"/>
    <property type="match status" value="1"/>
</dbReference>
<dbReference type="Proteomes" id="UP000321907">
    <property type="component" value="Unassembled WGS sequence"/>
</dbReference>
<dbReference type="GO" id="GO:0005524">
    <property type="term" value="F:ATP binding"/>
    <property type="evidence" value="ECO:0007669"/>
    <property type="project" value="UniProtKB-KW"/>
</dbReference>
<name>A0A5C7FPF2_9BACT</name>
<dbReference type="PROSITE" id="PS51459">
    <property type="entry name" value="FIDO"/>
    <property type="match status" value="1"/>
</dbReference>
<dbReference type="OrthoDB" id="9814400at2"/>
<keyword evidence="1" id="KW-0547">Nucleotide-binding</keyword>
<keyword evidence="1" id="KW-0067">ATP-binding</keyword>